<evidence type="ECO:0000313" key="3">
    <source>
        <dbReference type="Proteomes" id="UP000584824"/>
    </source>
</evidence>
<feature type="domain" description="DhaL" evidence="1">
    <location>
        <begin position="5"/>
        <end position="202"/>
    </location>
</feature>
<dbReference type="EC" id="2.7.1.-" evidence="2"/>
<organism evidence="2 3">
    <name type="scientific">Allorhizobium borbori</name>
    <dbReference type="NCBI Taxonomy" id="485907"/>
    <lineage>
        <taxon>Bacteria</taxon>
        <taxon>Pseudomonadati</taxon>
        <taxon>Pseudomonadota</taxon>
        <taxon>Alphaproteobacteria</taxon>
        <taxon>Hyphomicrobiales</taxon>
        <taxon>Rhizobiaceae</taxon>
        <taxon>Rhizobium/Agrobacterium group</taxon>
        <taxon>Allorhizobium</taxon>
    </lineage>
</organism>
<dbReference type="SUPFAM" id="SSF101473">
    <property type="entry name" value="DhaL-like"/>
    <property type="match status" value="1"/>
</dbReference>
<dbReference type="InterPro" id="IPR036117">
    <property type="entry name" value="DhaL_dom_sf"/>
</dbReference>
<evidence type="ECO:0000259" key="1">
    <source>
        <dbReference type="PROSITE" id="PS51480"/>
    </source>
</evidence>
<proteinExistence type="predicted"/>
<dbReference type="EMBL" id="JACIDU010000017">
    <property type="protein sequence ID" value="MBB4105094.1"/>
    <property type="molecule type" value="Genomic_DNA"/>
</dbReference>
<reference evidence="2 3" key="1">
    <citation type="submission" date="2020-08" db="EMBL/GenBank/DDBJ databases">
        <title>Genomic Encyclopedia of Type Strains, Phase IV (KMG-IV): sequencing the most valuable type-strain genomes for metagenomic binning, comparative biology and taxonomic classification.</title>
        <authorList>
            <person name="Goeker M."/>
        </authorList>
    </citation>
    <scope>NUCLEOTIDE SEQUENCE [LARGE SCALE GENOMIC DNA]</scope>
    <source>
        <strain evidence="2 3">DSM 26385</strain>
    </source>
</reference>
<keyword evidence="2" id="KW-0808">Transferase</keyword>
<dbReference type="InterPro" id="IPR004007">
    <property type="entry name" value="DhaL_dom"/>
</dbReference>
<gene>
    <name evidence="2" type="ORF">GGQ66_003677</name>
</gene>
<sequence length="206" mass="22191">MIRSLDLIEMFSEIAVAMTENRERLCQLDSEGGDGDHGMTMTYVFTALEDAFSALEPAATTPAELFDMTAETFLKVDSRAAALYASGFRRAGSVLMRRKTISPEEFGKALSAIGSSFRDKGKPGVERRNVADVWELAIGAYLDSLKQGLTLPEALDTALAAANNNRTMAEAGRKAGSDNKPDFTGYDAGGASALLIIRAMRDTFSE</sequence>
<keyword evidence="2" id="KW-0418">Kinase</keyword>
<dbReference type="Gene3D" id="1.25.40.340">
    <property type="match status" value="1"/>
</dbReference>
<dbReference type="PROSITE" id="PS51480">
    <property type="entry name" value="DHAL"/>
    <property type="match status" value="1"/>
</dbReference>
<accession>A0A7W6P263</accession>
<name>A0A7W6P263_9HYPH</name>
<evidence type="ECO:0000313" key="2">
    <source>
        <dbReference type="EMBL" id="MBB4105094.1"/>
    </source>
</evidence>
<keyword evidence="3" id="KW-1185">Reference proteome</keyword>
<comment type="caution">
    <text evidence="2">The sequence shown here is derived from an EMBL/GenBank/DDBJ whole genome shotgun (WGS) entry which is preliminary data.</text>
</comment>
<dbReference type="GO" id="GO:0006071">
    <property type="term" value="P:glycerol metabolic process"/>
    <property type="evidence" value="ECO:0007669"/>
    <property type="project" value="InterPro"/>
</dbReference>
<dbReference type="Proteomes" id="UP000584824">
    <property type="component" value="Unassembled WGS sequence"/>
</dbReference>
<dbReference type="AlphaFoldDB" id="A0A7W6P263"/>
<dbReference type="GO" id="GO:0004371">
    <property type="term" value="F:glycerone kinase activity"/>
    <property type="evidence" value="ECO:0007669"/>
    <property type="project" value="InterPro"/>
</dbReference>
<dbReference type="RefSeq" id="WP_183794237.1">
    <property type="nucleotide sequence ID" value="NZ_JACIDU010000017.1"/>
</dbReference>
<dbReference type="SMART" id="SM01120">
    <property type="entry name" value="Dak2"/>
    <property type="match status" value="1"/>
</dbReference>
<dbReference type="Pfam" id="PF02734">
    <property type="entry name" value="Dak2"/>
    <property type="match status" value="1"/>
</dbReference>
<protein>
    <submittedName>
        <fullName evidence="2">Dihydroxyacetone kinase-like protein</fullName>
        <ecNumber evidence="2">2.7.1.-</ecNumber>
    </submittedName>
</protein>